<dbReference type="FunFam" id="2.30.29.30:FF:000057">
    <property type="entry name" value="Fermitin family homolog 2 (Drosophila)"/>
    <property type="match status" value="1"/>
</dbReference>
<comment type="subcellular location">
    <subcellularLocation>
        <location evidence="1">Cell junction</location>
    </subcellularLocation>
    <subcellularLocation>
        <location evidence="2">Cell projection</location>
    </subcellularLocation>
</comment>
<dbReference type="GeneTree" id="ENSGT00390000013444"/>
<dbReference type="InterPro" id="IPR037843">
    <property type="entry name" value="Kindlin/fermitin"/>
</dbReference>
<dbReference type="PANTHER" id="PTHR16160">
    <property type="entry name" value="FERMITIN 2-RELATED"/>
    <property type="match status" value="1"/>
</dbReference>
<dbReference type="InterPro" id="IPR035963">
    <property type="entry name" value="FERM_2"/>
</dbReference>
<comment type="similarity">
    <text evidence="3">Belongs to the kindlin family.</text>
</comment>
<dbReference type="InterPro" id="IPR001849">
    <property type="entry name" value="PH_domain"/>
</dbReference>
<keyword evidence="5" id="KW-0965">Cell junction</keyword>
<feature type="domain" description="Band 4.1" evidence="8">
    <location>
        <begin position="93"/>
        <end position="535"/>
    </location>
</feature>
<dbReference type="Gene3D" id="3.10.20.90">
    <property type="entry name" value="Phosphatidylinositol 3-kinase Catalytic Subunit, Chain A, domain 1"/>
    <property type="match status" value="1"/>
</dbReference>
<dbReference type="InterPro" id="IPR040790">
    <property type="entry name" value="Kindlin_2_N"/>
</dbReference>
<dbReference type="Gene3D" id="2.30.29.30">
    <property type="entry name" value="Pleckstrin-homology domain (PH domain)/Phosphotyrosine-binding domain (PTB)"/>
    <property type="match status" value="2"/>
</dbReference>
<sequence length="642" mass="73573">MALDGIRMPDGCYADGTWELKMHVTDLHRDVSLRVTGEIHVGGVMLKLAEKLDVKKDWSDHALWWEKKKTWLLKTHWTLDKYGIQADARLLFTPQHKLLRLQLPNMKHMKVKVNFSDRVFKAPNVSQSTPGIYSSPGLYSKTMTPTYDSRDGSPLSPTTAWFGDSPLSEGNPSILAVSQPISSPDILAKLYKPQSLLDKAKINQGWMDSSRSLMEQDVKENEVLLLRFKYHSFFDLNPKYDAIRVNQLYEQAKWAILLEEIECTEEEMMMFAALQYHINKLSIMSSDNHMNNSEKEVDEVDAALSDLEITLEGGKTSNTLGDITSIPELADYVKVFKPKKLTLKGYKQYWCTFKDITISCYKSKEEAHGTPSLQMNLRGCEVTPDVNISAQKFNIKLLIPVADGMNEIWLRCDQEKQYAHWMAACRLASKGKTMADSSYNLEVHNILSFLKMQHMNPDPQFIAEPAVTNDINSECLVSPRYLKKYKNKQPGYIRDLISARILEAHQNVAQMSLIEAKMRFIQAWQSLPEFGITHFLAKFQGGKRDELIGITYNRLIRMDANTGDAIKTWRFANMKQWNVNWEIKMVTVEFADEPSLAFICAEVDCKVVHEFIGGYIFLSTRAKDQNESLDEEMFYKLTSGWV</sequence>
<dbReference type="InterPro" id="IPR019749">
    <property type="entry name" value="Band_41_domain"/>
</dbReference>
<evidence type="ECO:0000256" key="3">
    <source>
        <dbReference type="ARBA" id="ARBA00008052"/>
    </source>
</evidence>
<evidence type="ECO:0000313" key="10">
    <source>
        <dbReference type="Proteomes" id="UP000472277"/>
    </source>
</evidence>
<dbReference type="Pfam" id="PF00373">
    <property type="entry name" value="FERM_M"/>
    <property type="match status" value="2"/>
</dbReference>
<keyword evidence="4" id="KW-0130">Cell adhesion</keyword>
<evidence type="ECO:0000256" key="4">
    <source>
        <dbReference type="ARBA" id="ARBA00022889"/>
    </source>
</evidence>
<evidence type="ECO:0000256" key="5">
    <source>
        <dbReference type="ARBA" id="ARBA00022949"/>
    </source>
</evidence>
<dbReference type="Proteomes" id="UP000472277">
    <property type="component" value="Chromosome 33"/>
</dbReference>
<evidence type="ECO:0000256" key="6">
    <source>
        <dbReference type="ARBA" id="ARBA00023273"/>
    </source>
</evidence>
<dbReference type="CDD" id="cd01237">
    <property type="entry name" value="PH_fermitin"/>
    <property type="match status" value="1"/>
</dbReference>
<evidence type="ECO:0000259" key="8">
    <source>
        <dbReference type="SMART" id="SM00295"/>
    </source>
</evidence>
<name>A0A674BW84_SALTR</name>
<dbReference type="InterPro" id="IPR019748">
    <property type="entry name" value="FERM_central"/>
</dbReference>
<dbReference type="SMART" id="SM00233">
    <property type="entry name" value="PH"/>
    <property type="match status" value="1"/>
</dbReference>
<accession>A0A674BW84</accession>
<dbReference type="GO" id="GO:0007229">
    <property type="term" value="P:integrin-mediated signaling pathway"/>
    <property type="evidence" value="ECO:0007669"/>
    <property type="project" value="InterPro"/>
</dbReference>
<organism evidence="9 10">
    <name type="scientific">Salmo trutta</name>
    <name type="common">Brown trout</name>
    <dbReference type="NCBI Taxonomy" id="8032"/>
    <lineage>
        <taxon>Eukaryota</taxon>
        <taxon>Metazoa</taxon>
        <taxon>Chordata</taxon>
        <taxon>Craniata</taxon>
        <taxon>Vertebrata</taxon>
        <taxon>Euteleostomi</taxon>
        <taxon>Actinopterygii</taxon>
        <taxon>Neopterygii</taxon>
        <taxon>Teleostei</taxon>
        <taxon>Protacanthopterygii</taxon>
        <taxon>Salmoniformes</taxon>
        <taxon>Salmonidae</taxon>
        <taxon>Salmoninae</taxon>
        <taxon>Salmo</taxon>
    </lineage>
</organism>
<dbReference type="CDD" id="cd17181">
    <property type="entry name" value="FERM_F0_KIND2"/>
    <property type="match status" value="1"/>
</dbReference>
<dbReference type="GO" id="GO:0042995">
    <property type="term" value="C:cell projection"/>
    <property type="evidence" value="ECO:0007669"/>
    <property type="project" value="UniProtKB-SubCell"/>
</dbReference>
<proteinExistence type="inferred from homology"/>
<keyword evidence="10" id="KW-1185">Reference proteome</keyword>
<dbReference type="SUPFAM" id="SSF50729">
    <property type="entry name" value="PH domain-like"/>
    <property type="match status" value="2"/>
</dbReference>
<dbReference type="PANTHER" id="PTHR16160:SF11">
    <property type="entry name" value="FERMITIN FAMILY HOMOLOG 2"/>
    <property type="match status" value="1"/>
</dbReference>
<evidence type="ECO:0000259" key="7">
    <source>
        <dbReference type="SMART" id="SM00233"/>
    </source>
</evidence>
<dbReference type="GO" id="GO:0005178">
    <property type="term" value="F:integrin binding"/>
    <property type="evidence" value="ECO:0007669"/>
    <property type="project" value="TreeGrafter"/>
</dbReference>
<dbReference type="InterPro" id="IPR011993">
    <property type="entry name" value="PH-like_dom_sf"/>
</dbReference>
<dbReference type="GO" id="GO:0007160">
    <property type="term" value="P:cell-matrix adhesion"/>
    <property type="evidence" value="ECO:0007669"/>
    <property type="project" value="TreeGrafter"/>
</dbReference>
<feature type="domain" description="PH" evidence="7">
    <location>
        <begin position="327"/>
        <end position="432"/>
    </location>
</feature>
<reference evidence="9" key="2">
    <citation type="submission" date="2025-09" db="UniProtKB">
        <authorList>
            <consortium name="Ensembl"/>
        </authorList>
    </citation>
    <scope>IDENTIFICATION</scope>
</reference>
<dbReference type="InterPro" id="IPR037837">
    <property type="entry name" value="PH_Kindlin/fermitin"/>
</dbReference>
<protein>
    <submittedName>
        <fullName evidence="9">FERM domain containing kindlin 2</fullName>
    </submittedName>
</protein>
<evidence type="ECO:0000256" key="1">
    <source>
        <dbReference type="ARBA" id="ARBA00004282"/>
    </source>
</evidence>
<dbReference type="Ensembl" id="ENSSTUT00000080068.1">
    <property type="protein sequence ID" value="ENSSTUP00000075311.1"/>
    <property type="gene ID" value="ENSSTUG00000032757.1"/>
</dbReference>
<dbReference type="FunFam" id="3.10.20.90:FF:000035">
    <property type="entry name" value="Fermitin family homolog 2 (Drosophila)"/>
    <property type="match status" value="1"/>
</dbReference>
<evidence type="ECO:0000313" key="9">
    <source>
        <dbReference type="Ensembl" id="ENSSTUP00000075311.1"/>
    </source>
</evidence>
<dbReference type="AlphaFoldDB" id="A0A674BW84"/>
<dbReference type="SUPFAM" id="SSF47031">
    <property type="entry name" value="Second domain of FERM"/>
    <property type="match status" value="1"/>
</dbReference>
<dbReference type="SMART" id="SM00295">
    <property type="entry name" value="B41"/>
    <property type="match status" value="1"/>
</dbReference>
<evidence type="ECO:0000256" key="2">
    <source>
        <dbReference type="ARBA" id="ARBA00004316"/>
    </source>
</evidence>
<reference evidence="9" key="1">
    <citation type="submission" date="2025-08" db="UniProtKB">
        <authorList>
            <consortium name="Ensembl"/>
        </authorList>
    </citation>
    <scope>IDENTIFICATION</scope>
</reference>
<dbReference type="Pfam" id="PF18124">
    <property type="entry name" value="Kindlin_2_N"/>
    <property type="match status" value="1"/>
</dbReference>
<gene>
    <name evidence="9" type="primary">FERMT2</name>
    <name evidence="9" type="synonym">fermt2</name>
</gene>
<keyword evidence="6" id="KW-0966">Cell projection</keyword>
<dbReference type="FunFam" id="2.30.29.30:FF:000037">
    <property type="entry name" value="Fermitin family homolog 2"/>
    <property type="match status" value="1"/>
</dbReference>
<dbReference type="GO" id="GO:0005925">
    <property type="term" value="C:focal adhesion"/>
    <property type="evidence" value="ECO:0007669"/>
    <property type="project" value="TreeGrafter"/>
</dbReference>